<feature type="binding site" evidence="8">
    <location>
        <position position="100"/>
    </location>
    <ligand>
        <name>Mg(2+)</name>
        <dbReference type="ChEBI" id="CHEBI:18420"/>
        <label>1</label>
        <note>catalytic</note>
    </ligand>
</feature>
<evidence type="ECO:0000313" key="10">
    <source>
        <dbReference type="EMBL" id="KAJ7364963.1"/>
    </source>
</evidence>
<dbReference type="PRINTS" id="PR00377">
    <property type="entry name" value="IMPHPHTASES"/>
</dbReference>
<comment type="pathway">
    <text evidence="3 9">Polyol metabolism; myo-inositol biosynthesis; myo-inositol from D-glucose 6-phosphate: step 2/2.</text>
</comment>
<dbReference type="CDD" id="cd01639">
    <property type="entry name" value="IMPase"/>
    <property type="match status" value="1"/>
</dbReference>
<evidence type="ECO:0000313" key="11">
    <source>
        <dbReference type="Proteomes" id="UP001163046"/>
    </source>
</evidence>
<dbReference type="GO" id="GO:0046872">
    <property type="term" value="F:metal ion binding"/>
    <property type="evidence" value="ECO:0007669"/>
    <property type="project" value="UniProtKB-KW"/>
</dbReference>
<dbReference type="FunFam" id="3.30.540.10:FF:000004">
    <property type="entry name" value="Inositol-1-monophosphatase"/>
    <property type="match status" value="1"/>
</dbReference>
<keyword evidence="11" id="KW-1185">Reference proteome</keyword>
<evidence type="ECO:0000256" key="1">
    <source>
        <dbReference type="ARBA" id="ARBA00001033"/>
    </source>
</evidence>
<feature type="binding site" evidence="8">
    <location>
        <position position="78"/>
    </location>
    <ligand>
        <name>Mg(2+)</name>
        <dbReference type="ChEBI" id="CHEBI:18420"/>
        <label>1</label>
        <note>catalytic</note>
    </ligand>
</feature>
<evidence type="ECO:0000256" key="3">
    <source>
        <dbReference type="ARBA" id="ARBA00005152"/>
    </source>
</evidence>
<comment type="catalytic activity">
    <reaction evidence="1 9">
        <text>a myo-inositol phosphate + H2O = myo-inositol + phosphate</text>
        <dbReference type="Rhea" id="RHEA:24056"/>
        <dbReference type="ChEBI" id="CHEBI:15377"/>
        <dbReference type="ChEBI" id="CHEBI:17268"/>
        <dbReference type="ChEBI" id="CHEBI:43474"/>
        <dbReference type="ChEBI" id="CHEBI:84139"/>
        <dbReference type="EC" id="3.1.3.25"/>
    </reaction>
</comment>
<dbReference type="EC" id="3.1.3.25" evidence="9"/>
<evidence type="ECO:0000256" key="9">
    <source>
        <dbReference type="RuleBase" id="RU364068"/>
    </source>
</evidence>
<keyword evidence="6 9" id="KW-0378">Hydrolase</keyword>
<dbReference type="InterPro" id="IPR000760">
    <property type="entry name" value="Inositol_monophosphatase-like"/>
</dbReference>
<evidence type="ECO:0000256" key="8">
    <source>
        <dbReference type="PIRSR" id="PIRSR600760-2"/>
    </source>
</evidence>
<dbReference type="GO" id="GO:0007165">
    <property type="term" value="P:signal transduction"/>
    <property type="evidence" value="ECO:0007669"/>
    <property type="project" value="TreeGrafter"/>
</dbReference>
<sequence>MADDIVQAGEQEIQEYFDAVVNVAREAGKVVYEAFHKEKTIDTKSCGTDLVTETDKYVEELIIGTLSEKFPSHSFIGEESVSAGKKCSLTNNPTWIIDPIDGTTNFIHRYPMVAVCIGLAINKKVEIGVVFNPIKDEMYTSRRGSGAFCNGKQIHCTGATDLSKALVITEMGSSRTQNS</sequence>
<feature type="binding site" evidence="8">
    <location>
        <position position="98"/>
    </location>
    <ligand>
        <name>Mg(2+)</name>
        <dbReference type="ChEBI" id="CHEBI:18420"/>
        <label>1</label>
        <note>catalytic</note>
    </ligand>
</feature>
<evidence type="ECO:0000256" key="4">
    <source>
        <dbReference type="ARBA" id="ARBA00009759"/>
    </source>
</evidence>
<gene>
    <name evidence="10" type="primary">IMPA2</name>
    <name evidence="10" type="ORF">OS493_007596</name>
</gene>
<comment type="similarity">
    <text evidence="4 9">Belongs to the inositol monophosphatase superfamily.</text>
</comment>
<evidence type="ECO:0000256" key="6">
    <source>
        <dbReference type="ARBA" id="ARBA00022801"/>
    </source>
</evidence>
<dbReference type="Gene3D" id="3.30.540.10">
    <property type="entry name" value="Fructose-1,6-Bisphosphatase, subunit A, domain 1"/>
    <property type="match status" value="1"/>
</dbReference>
<name>A0A9X0CNB5_9CNID</name>
<accession>A0A9X0CNB5</accession>
<dbReference type="PROSITE" id="PS00629">
    <property type="entry name" value="IMP_1"/>
    <property type="match status" value="1"/>
</dbReference>
<comment type="caution">
    <text evidence="10">The sequence shown here is derived from an EMBL/GenBank/DDBJ whole genome shotgun (WGS) entry which is preliminary data.</text>
</comment>
<reference evidence="10" key="1">
    <citation type="submission" date="2023-01" db="EMBL/GenBank/DDBJ databases">
        <title>Genome assembly of the deep-sea coral Lophelia pertusa.</title>
        <authorList>
            <person name="Herrera S."/>
            <person name="Cordes E."/>
        </authorList>
    </citation>
    <scope>NUCLEOTIDE SEQUENCE</scope>
    <source>
        <strain evidence="10">USNM1676648</strain>
        <tissue evidence="10">Polyp</tissue>
    </source>
</reference>
<evidence type="ECO:0000256" key="7">
    <source>
        <dbReference type="ARBA" id="ARBA00022842"/>
    </source>
</evidence>
<dbReference type="InterPro" id="IPR033942">
    <property type="entry name" value="IMPase"/>
</dbReference>
<dbReference type="GO" id="GO:0006020">
    <property type="term" value="P:inositol metabolic process"/>
    <property type="evidence" value="ECO:0007669"/>
    <property type="project" value="TreeGrafter"/>
</dbReference>
<keyword evidence="5 8" id="KW-0479">Metal-binding</keyword>
<protein>
    <recommendedName>
        <fullName evidence="9">Inositol-1-monophosphatase</fullName>
        <ecNumber evidence="9">3.1.3.25</ecNumber>
    </recommendedName>
</protein>
<proteinExistence type="inferred from homology"/>
<keyword evidence="7 8" id="KW-0460">Magnesium</keyword>
<dbReference type="InterPro" id="IPR020583">
    <property type="entry name" value="Inositol_monoP_metal-BS"/>
</dbReference>
<dbReference type="PANTHER" id="PTHR20854">
    <property type="entry name" value="INOSITOL MONOPHOSPHATASE"/>
    <property type="match status" value="1"/>
</dbReference>
<dbReference type="EMBL" id="MU827304">
    <property type="protein sequence ID" value="KAJ7364963.1"/>
    <property type="molecule type" value="Genomic_DNA"/>
</dbReference>
<dbReference type="GO" id="GO:0046854">
    <property type="term" value="P:phosphatidylinositol phosphate biosynthetic process"/>
    <property type="evidence" value="ECO:0007669"/>
    <property type="project" value="InterPro"/>
</dbReference>
<dbReference type="OrthoDB" id="10254945at2759"/>
<dbReference type="SUPFAM" id="SSF56655">
    <property type="entry name" value="Carbohydrate phosphatase"/>
    <property type="match status" value="1"/>
</dbReference>
<dbReference type="PANTHER" id="PTHR20854:SF4">
    <property type="entry name" value="INOSITOL-1-MONOPHOSPHATASE-RELATED"/>
    <property type="match status" value="1"/>
</dbReference>
<dbReference type="AlphaFoldDB" id="A0A9X0CNB5"/>
<comment type="cofactor">
    <cofactor evidence="2 8 9">
        <name>Mg(2+)</name>
        <dbReference type="ChEBI" id="CHEBI:18420"/>
    </cofactor>
</comment>
<evidence type="ECO:0000256" key="5">
    <source>
        <dbReference type="ARBA" id="ARBA00022723"/>
    </source>
</evidence>
<evidence type="ECO:0000256" key="2">
    <source>
        <dbReference type="ARBA" id="ARBA00001946"/>
    </source>
</evidence>
<organism evidence="10 11">
    <name type="scientific">Desmophyllum pertusum</name>
    <dbReference type="NCBI Taxonomy" id="174260"/>
    <lineage>
        <taxon>Eukaryota</taxon>
        <taxon>Metazoa</taxon>
        <taxon>Cnidaria</taxon>
        <taxon>Anthozoa</taxon>
        <taxon>Hexacorallia</taxon>
        <taxon>Scleractinia</taxon>
        <taxon>Caryophylliina</taxon>
        <taxon>Caryophylliidae</taxon>
        <taxon>Desmophyllum</taxon>
    </lineage>
</organism>
<dbReference type="Pfam" id="PF00459">
    <property type="entry name" value="Inositol_P"/>
    <property type="match status" value="1"/>
</dbReference>
<dbReference type="GO" id="GO:0008934">
    <property type="term" value="F:inositol monophosphate 1-phosphatase activity"/>
    <property type="evidence" value="ECO:0007669"/>
    <property type="project" value="InterPro"/>
</dbReference>
<feature type="binding site" evidence="8">
    <location>
        <position position="101"/>
    </location>
    <ligand>
        <name>Mg(2+)</name>
        <dbReference type="ChEBI" id="CHEBI:18420"/>
        <label>1</label>
        <note>catalytic</note>
    </ligand>
</feature>
<dbReference type="Proteomes" id="UP001163046">
    <property type="component" value="Unassembled WGS sequence"/>
</dbReference>
<dbReference type="PRINTS" id="PR00378">
    <property type="entry name" value="LIIMPHPHTASE"/>
</dbReference>
<dbReference type="InterPro" id="IPR020552">
    <property type="entry name" value="Inositol_monoPase_Li-sen"/>
</dbReference>